<proteinExistence type="predicted"/>
<dbReference type="Proteomes" id="UP000325315">
    <property type="component" value="Unassembled WGS sequence"/>
</dbReference>
<evidence type="ECO:0000313" key="1">
    <source>
        <dbReference type="EMBL" id="KAA3462046.1"/>
    </source>
</evidence>
<gene>
    <name evidence="1" type="ORF">EPI10_028571</name>
</gene>
<comment type="caution">
    <text evidence="1">The sequence shown here is derived from an EMBL/GenBank/DDBJ whole genome shotgun (WGS) entry which is preliminary data.</text>
</comment>
<sequence>MALHCNGGREYDHVKDSKKSFLPAAYAIELYGKFYLLRQFDKSVDHYATEFSNLFIRVGLNETIDQLRARSLVSLDLSIGDELGMMLDVMTYKLRKETHVLCGSKVCDVIIDSGSSKNFLQKTVDMLKLPLEKHLQIPCLGKRRILAGKMFGWYFG</sequence>
<dbReference type="AlphaFoldDB" id="A0A5B6UYI6"/>
<keyword evidence="2" id="KW-1185">Reference proteome</keyword>
<reference evidence="2" key="1">
    <citation type="journal article" date="2019" name="Plant Biotechnol. J.">
        <title>Genome sequencing of the Australian wild diploid species Gossypium australe highlights disease resistance and delayed gland morphogenesis.</title>
        <authorList>
            <person name="Cai Y."/>
            <person name="Cai X."/>
            <person name="Wang Q."/>
            <person name="Wang P."/>
            <person name="Zhang Y."/>
            <person name="Cai C."/>
            <person name="Xu Y."/>
            <person name="Wang K."/>
            <person name="Zhou Z."/>
            <person name="Wang C."/>
            <person name="Geng S."/>
            <person name="Li B."/>
            <person name="Dong Q."/>
            <person name="Hou Y."/>
            <person name="Wang H."/>
            <person name="Ai P."/>
            <person name="Liu Z."/>
            <person name="Yi F."/>
            <person name="Sun M."/>
            <person name="An G."/>
            <person name="Cheng J."/>
            <person name="Zhang Y."/>
            <person name="Shi Q."/>
            <person name="Xie Y."/>
            <person name="Shi X."/>
            <person name="Chang Y."/>
            <person name="Huang F."/>
            <person name="Chen Y."/>
            <person name="Hong S."/>
            <person name="Mi L."/>
            <person name="Sun Q."/>
            <person name="Zhang L."/>
            <person name="Zhou B."/>
            <person name="Peng R."/>
            <person name="Zhang X."/>
            <person name="Liu F."/>
        </authorList>
    </citation>
    <scope>NUCLEOTIDE SEQUENCE [LARGE SCALE GENOMIC DNA]</scope>
    <source>
        <strain evidence="2">cv. PA1801</strain>
    </source>
</reference>
<dbReference type="EMBL" id="SMMG02000009">
    <property type="protein sequence ID" value="KAA3462046.1"/>
    <property type="molecule type" value="Genomic_DNA"/>
</dbReference>
<accession>A0A5B6UYI6</accession>
<evidence type="ECO:0000313" key="2">
    <source>
        <dbReference type="Proteomes" id="UP000325315"/>
    </source>
</evidence>
<protein>
    <submittedName>
        <fullName evidence="1">DNA/RNA polymerases superfamily protein</fullName>
    </submittedName>
</protein>
<dbReference type="OrthoDB" id="432299at2759"/>
<organism evidence="1 2">
    <name type="scientific">Gossypium australe</name>
    <dbReference type="NCBI Taxonomy" id="47621"/>
    <lineage>
        <taxon>Eukaryota</taxon>
        <taxon>Viridiplantae</taxon>
        <taxon>Streptophyta</taxon>
        <taxon>Embryophyta</taxon>
        <taxon>Tracheophyta</taxon>
        <taxon>Spermatophyta</taxon>
        <taxon>Magnoliopsida</taxon>
        <taxon>eudicotyledons</taxon>
        <taxon>Gunneridae</taxon>
        <taxon>Pentapetalae</taxon>
        <taxon>rosids</taxon>
        <taxon>malvids</taxon>
        <taxon>Malvales</taxon>
        <taxon>Malvaceae</taxon>
        <taxon>Malvoideae</taxon>
        <taxon>Gossypium</taxon>
    </lineage>
</organism>
<name>A0A5B6UYI6_9ROSI</name>